<comment type="subcellular location">
    <subcellularLocation>
        <location evidence="1 7">Cell membrane</location>
        <topology evidence="1 7">Multi-pass membrane protein</topology>
    </subcellularLocation>
</comment>
<evidence type="ECO:0000256" key="1">
    <source>
        <dbReference type="ARBA" id="ARBA00004651"/>
    </source>
</evidence>
<dbReference type="SUPFAM" id="SSF161098">
    <property type="entry name" value="MetI-like"/>
    <property type="match status" value="1"/>
</dbReference>
<evidence type="ECO:0000259" key="9">
    <source>
        <dbReference type="PROSITE" id="PS50928"/>
    </source>
</evidence>
<dbReference type="PANTHER" id="PTHR43386:SF1">
    <property type="entry name" value="D,D-DIPEPTIDE TRANSPORT SYSTEM PERMEASE PROTEIN DDPC-RELATED"/>
    <property type="match status" value="1"/>
</dbReference>
<evidence type="ECO:0000256" key="8">
    <source>
        <dbReference type="SAM" id="MobiDB-lite"/>
    </source>
</evidence>
<keyword evidence="6 7" id="KW-0472">Membrane</keyword>
<dbReference type="CDD" id="cd06261">
    <property type="entry name" value="TM_PBP2"/>
    <property type="match status" value="1"/>
</dbReference>
<dbReference type="Pfam" id="PF00528">
    <property type="entry name" value="BPD_transp_1"/>
    <property type="match status" value="1"/>
</dbReference>
<keyword evidence="11" id="KW-1185">Reference proteome</keyword>
<dbReference type="Proteomes" id="UP000068067">
    <property type="component" value="Chromosome"/>
</dbReference>
<dbReference type="PATRIC" id="fig|931089.4.peg.2239"/>
<dbReference type="GO" id="GO:0005886">
    <property type="term" value="C:plasma membrane"/>
    <property type="evidence" value="ECO:0007669"/>
    <property type="project" value="UniProtKB-SubCell"/>
</dbReference>
<dbReference type="OrthoDB" id="9812701at2"/>
<feature type="domain" description="ABC transmembrane type-1" evidence="9">
    <location>
        <begin position="102"/>
        <end position="291"/>
    </location>
</feature>
<feature type="transmembrane region" description="Helical" evidence="7">
    <location>
        <begin position="106"/>
        <end position="129"/>
    </location>
</feature>
<dbReference type="EMBL" id="CP009220">
    <property type="protein sequence ID" value="ALC06585.1"/>
    <property type="molecule type" value="Genomic_DNA"/>
</dbReference>
<protein>
    <recommendedName>
        <fullName evidence="9">ABC transmembrane type-1 domain-containing protein</fullName>
    </recommendedName>
</protein>
<keyword evidence="4 7" id="KW-0812">Transmembrane</keyword>
<evidence type="ECO:0000313" key="10">
    <source>
        <dbReference type="EMBL" id="ALC06585.1"/>
    </source>
</evidence>
<evidence type="ECO:0000313" key="11">
    <source>
        <dbReference type="Proteomes" id="UP000068067"/>
    </source>
</evidence>
<dbReference type="Gene3D" id="1.10.3720.10">
    <property type="entry name" value="MetI-like"/>
    <property type="match status" value="1"/>
</dbReference>
<evidence type="ECO:0000256" key="6">
    <source>
        <dbReference type="ARBA" id="ARBA00023136"/>
    </source>
</evidence>
<keyword evidence="2 7" id="KW-0813">Transport</keyword>
<dbReference type="InterPro" id="IPR000515">
    <property type="entry name" value="MetI-like"/>
</dbReference>
<feature type="transmembrane region" description="Helical" evidence="7">
    <location>
        <begin position="42"/>
        <end position="63"/>
    </location>
</feature>
<feature type="transmembrane region" description="Helical" evidence="7">
    <location>
        <begin position="141"/>
        <end position="162"/>
    </location>
</feature>
<feature type="transmembrane region" description="Helical" evidence="7">
    <location>
        <begin position="168"/>
        <end position="184"/>
    </location>
</feature>
<dbReference type="PANTHER" id="PTHR43386">
    <property type="entry name" value="OLIGOPEPTIDE TRANSPORT SYSTEM PERMEASE PROTEIN APPC"/>
    <property type="match status" value="1"/>
</dbReference>
<name>A0A0M4CN47_9CORY</name>
<dbReference type="InterPro" id="IPR035906">
    <property type="entry name" value="MetI-like_sf"/>
</dbReference>
<feature type="transmembrane region" description="Helical" evidence="7">
    <location>
        <begin position="223"/>
        <end position="248"/>
    </location>
</feature>
<evidence type="ECO:0000256" key="2">
    <source>
        <dbReference type="ARBA" id="ARBA00022448"/>
    </source>
</evidence>
<evidence type="ECO:0000256" key="3">
    <source>
        <dbReference type="ARBA" id="ARBA00022475"/>
    </source>
</evidence>
<dbReference type="KEGG" id="cdx:CDES_11060"/>
<keyword evidence="3" id="KW-1003">Cell membrane</keyword>
<dbReference type="PROSITE" id="PS50928">
    <property type="entry name" value="ABC_TM1"/>
    <property type="match status" value="1"/>
</dbReference>
<evidence type="ECO:0000256" key="7">
    <source>
        <dbReference type="RuleBase" id="RU363032"/>
    </source>
</evidence>
<organism evidence="10 11">
    <name type="scientific">Corynebacterium deserti GIMN1.010</name>
    <dbReference type="NCBI Taxonomy" id="931089"/>
    <lineage>
        <taxon>Bacteria</taxon>
        <taxon>Bacillati</taxon>
        <taxon>Actinomycetota</taxon>
        <taxon>Actinomycetes</taxon>
        <taxon>Mycobacteriales</taxon>
        <taxon>Corynebacteriaceae</taxon>
        <taxon>Corynebacterium</taxon>
    </lineage>
</organism>
<evidence type="ECO:0000256" key="5">
    <source>
        <dbReference type="ARBA" id="ARBA00022989"/>
    </source>
</evidence>
<dbReference type="AlphaFoldDB" id="A0A0M4CN47"/>
<feature type="region of interest" description="Disordered" evidence="8">
    <location>
        <begin position="1"/>
        <end position="35"/>
    </location>
</feature>
<gene>
    <name evidence="10" type="ORF">CDES_11060</name>
</gene>
<dbReference type="RefSeq" id="WP_053545507.1">
    <property type="nucleotide sequence ID" value="NZ_CP009220.1"/>
</dbReference>
<comment type="similarity">
    <text evidence="7">Belongs to the binding-protein-dependent transport system permease family.</text>
</comment>
<dbReference type="STRING" id="931089.CDES_11060"/>
<feature type="transmembrane region" description="Helical" evidence="7">
    <location>
        <begin position="268"/>
        <end position="290"/>
    </location>
</feature>
<dbReference type="GO" id="GO:0055085">
    <property type="term" value="P:transmembrane transport"/>
    <property type="evidence" value="ECO:0007669"/>
    <property type="project" value="InterPro"/>
</dbReference>
<evidence type="ECO:0000256" key="4">
    <source>
        <dbReference type="ARBA" id="ARBA00022692"/>
    </source>
</evidence>
<sequence length="298" mass="31338">MSNPTNSAHVPTKKPTGANPRTGSSDSARKRKGVGNPWTRPTTILSIAILAIAVLMALIPSLFTSHDPFSGEDVALLSPSGEHWFGTDSVGRDLYSRVVYGARETLLGALIAVLVGLVAGTLIGLLAGAQRGWVDTILMRLVDVLLSIPALLLSLSVIILLGFGTMNAAIAVGITSVATFARLARSQVMTVAGSDFVEAAYGSGGTQTQVLFRHILPNSLTPVFALAALQFGSAILQLSVLGFLGYGAPPPTPEWGLLISDARDYMATSWWLTVLPGFVIIAVVVSANYLSRIIQKEA</sequence>
<dbReference type="InterPro" id="IPR050366">
    <property type="entry name" value="BP-dependent_transpt_permease"/>
</dbReference>
<keyword evidence="5 7" id="KW-1133">Transmembrane helix</keyword>
<accession>A0A0M4CN47</accession>
<proteinExistence type="inferred from homology"/>
<reference evidence="10 11" key="1">
    <citation type="submission" date="2014-08" db="EMBL/GenBank/DDBJ databases">
        <title>Complete genome sequence of Corynebacterium deserti GIMN1.010 (=DSM 45689), isolated from desert sand in western China.</title>
        <authorList>
            <person name="Ruckert C."/>
            <person name="Albersmeier A."/>
            <person name="Kalinowski J."/>
        </authorList>
    </citation>
    <scope>NUCLEOTIDE SEQUENCE [LARGE SCALE GENOMIC DNA]</scope>
    <source>
        <strain evidence="10 11">GIMN1.010</strain>
    </source>
</reference>